<protein>
    <recommendedName>
        <fullName evidence="3">HK97 gp10 family phage protein</fullName>
    </recommendedName>
</protein>
<comment type="caution">
    <text evidence="1">The sequence shown here is derived from an EMBL/GenBank/DDBJ whole genome shotgun (WGS) entry which is preliminary data.</text>
</comment>
<proteinExistence type="predicted"/>
<evidence type="ECO:0000313" key="1">
    <source>
        <dbReference type="EMBL" id="MBP1855404.1"/>
    </source>
</evidence>
<accession>A0ABS4EBT2</accession>
<keyword evidence="2" id="KW-1185">Reference proteome</keyword>
<reference evidence="1 2" key="1">
    <citation type="submission" date="2021-03" db="EMBL/GenBank/DDBJ databases">
        <title>Genomic Encyclopedia of Type Strains, Phase IV (KMG-IV): sequencing the most valuable type-strain genomes for metagenomic binning, comparative biology and taxonomic classification.</title>
        <authorList>
            <person name="Goeker M."/>
        </authorList>
    </citation>
    <scope>NUCLEOTIDE SEQUENCE [LARGE SCALE GENOMIC DNA]</scope>
    <source>
        <strain evidence="1 2">DSM 1289</strain>
    </source>
</reference>
<organism evidence="1 2">
    <name type="scientific">Metaclostridioides mangenotii</name>
    <dbReference type="NCBI Taxonomy" id="1540"/>
    <lineage>
        <taxon>Bacteria</taxon>
        <taxon>Bacillati</taxon>
        <taxon>Bacillota</taxon>
        <taxon>Clostridia</taxon>
        <taxon>Peptostreptococcales</taxon>
        <taxon>Peptostreptococcaceae</taxon>
        <taxon>Metaclostridioides</taxon>
    </lineage>
</organism>
<dbReference type="EMBL" id="JAGGJX010000003">
    <property type="protein sequence ID" value="MBP1855404.1"/>
    <property type="molecule type" value="Genomic_DNA"/>
</dbReference>
<evidence type="ECO:0000313" key="2">
    <source>
        <dbReference type="Proteomes" id="UP000767291"/>
    </source>
</evidence>
<name>A0ABS4EBT2_9FIRM</name>
<sequence>MAKWGSADFKKLKRVNDNLKKLQSQDIEAFCRECSRELTARLLGKVIRRTPVGQYPASSGKVGGTLRRGWTHGTGMNAKAFAYALPVVKKGDMYEITIINPTEYASYVNFGHRKRGGKGWVEGRFMLTISENEIEAQAPKLLEKKLMEYLRKCFE</sequence>
<gene>
    <name evidence="1" type="ORF">J2Z43_001799</name>
</gene>
<dbReference type="InterPro" id="IPR010064">
    <property type="entry name" value="HK97-gp10_tail"/>
</dbReference>
<dbReference type="RefSeq" id="WP_209456848.1">
    <property type="nucleotide sequence ID" value="NZ_BAAACS010000012.1"/>
</dbReference>
<dbReference type="Pfam" id="PF04883">
    <property type="entry name" value="HK97-gp10_like"/>
    <property type="match status" value="1"/>
</dbReference>
<evidence type="ECO:0008006" key="3">
    <source>
        <dbReference type="Google" id="ProtNLM"/>
    </source>
</evidence>
<dbReference type="Proteomes" id="UP000767291">
    <property type="component" value="Unassembled WGS sequence"/>
</dbReference>